<keyword evidence="5" id="KW-1185">Reference proteome</keyword>
<dbReference type="InterPro" id="IPR008979">
    <property type="entry name" value="Galactose-bd-like_sf"/>
</dbReference>
<dbReference type="Pfam" id="PF02018">
    <property type="entry name" value="CBM_4_9"/>
    <property type="match status" value="1"/>
</dbReference>
<comment type="caution">
    <text evidence="4">The sequence shown here is derived from an EMBL/GenBank/DDBJ whole genome shotgun (WGS) entry which is preliminary data.</text>
</comment>
<accession>A0ABQ6E079</accession>
<feature type="signal peptide" evidence="2">
    <location>
        <begin position="1"/>
        <end position="29"/>
    </location>
</feature>
<keyword evidence="2" id="KW-0732">Signal</keyword>
<dbReference type="PROSITE" id="PS51257">
    <property type="entry name" value="PROKAR_LIPOPROTEIN"/>
    <property type="match status" value="1"/>
</dbReference>
<feature type="chain" id="PRO_5045988929" description="CBM-cenC domain-containing protein" evidence="2">
    <location>
        <begin position="30"/>
        <end position="179"/>
    </location>
</feature>
<dbReference type="Gene3D" id="2.60.120.260">
    <property type="entry name" value="Galactose-binding domain-like"/>
    <property type="match status" value="1"/>
</dbReference>
<dbReference type="EMBL" id="BSPQ01000005">
    <property type="protein sequence ID" value="GLS90722.1"/>
    <property type="molecule type" value="Genomic_DNA"/>
</dbReference>
<reference evidence="5" key="1">
    <citation type="journal article" date="2019" name="Int. J. Syst. Evol. Microbiol.">
        <title>The Global Catalogue of Microorganisms (GCM) 10K type strain sequencing project: providing services to taxonomists for standard genome sequencing and annotation.</title>
        <authorList>
            <consortium name="The Broad Institute Genomics Platform"/>
            <consortium name="The Broad Institute Genome Sequencing Center for Infectious Disease"/>
            <person name="Wu L."/>
            <person name="Ma J."/>
        </authorList>
    </citation>
    <scope>NUCLEOTIDE SEQUENCE [LARGE SCALE GENOMIC DNA]</scope>
    <source>
        <strain evidence="5">NBRC 103166</strain>
    </source>
</reference>
<feature type="domain" description="CBM-cenC" evidence="3">
    <location>
        <begin position="42"/>
        <end position="162"/>
    </location>
</feature>
<proteinExistence type="predicted"/>
<dbReference type="SUPFAM" id="SSF49785">
    <property type="entry name" value="Galactose-binding domain-like"/>
    <property type="match status" value="1"/>
</dbReference>
<evidence type="ECO:0000313" key="4">
    <source>
        <dbReference type="EMBL" id="GLS90722.1"/>
    </source>
</evidence>
<protein>
    <recommendedName>
        <fullName evidence="3">CBM-cenC domain-containing protein</fullName>
    </recommendedName>
</protein>
<sequence length="179" mass="19214">MFLNKSRSTLLLCSTLISGLLVGCSTTDAPNQNNLETSMNGEMLRNGQFVNGNDDWWVAGGKLAVKGTEGCINVTKPGSKPWDVILGQGGSGLIKGASYTLAFTARANIDTSFKAIIQHEGAPYTKYFSKDVSVTSKATPFSFTFTQQEKSDPKTDFQLQLGAQKQAMICVSNLSLTKG</sequence>
<evidence type="ECO:0000313" key="5">
    <source>
        <dbReference type="Proteomes" id="UP001157353"/>
    </source>
</evidence>
<evidence type="ECO:0000259" key="3">
    <source>
        <dbReference type="Pfam" id="PF02018"/>
    </source>
</evidence>
<dbReference type="InterPro" id="IPR003305">
    <property type="entry name" value="CenC_carb-bd"/>
</dbReference>
<name>A0ABQ6E079_9GAMM</name>
<keyword evidence="1" id="KW-0378">Hydrolase</keyword>
<organism evidence="4 5">
    <name type="scientific">Psychromonas marina</name>
    <dbReference type="NCBI Taxonomy" id="88364"/>
    <lineage>
        <taxon>Bacteria</taxon>
        <taxon>Pseudomonadati</taxon>
        <taxon>Pseudomonadota</taxon>
        <taxon>Gammaproteobacteria</taxon>
        <taxon>Alteromonadales</taxon>
        <taxon>Psychromonadaceae</taxon>
        <taxon>Psychromonas</taxon>
    </lineage>
</organism>
<gene>
    <name evidence="4" type="ORF">GCM10007916_17890</name>
</gene>
<evidence type="ECO:0000256" key="1">
    <source>
        <dbReference type="ARBA" id="ARBA00022801"/>
    </source>
</evidence>
<dbReference type="RefSeq" id="WP_284203843.1">
    <property type="nucleotide sequence ID" value="NZ_BSPQ01000005.1"/>
</dbReference>
<dbReference type="Proteomes" id="UP001157353">
    <property type="component" value="Unassembled WGS sequence"/>
</dbReference>
<evidence type="ECO:0000256" key="2">
    <source>
        <dbReference type="SAM" id="SignalP"/>
    </source>
</evidence>